<evidence type="ECO:0000313" key="1">
    <source>
        <dbReference type="EMBL" id="KAF4118161.1"/>
    </source>
</evidence>
<evidence type="ECO:0000313" key="2">
    <source>
        <dbReference type="Proteomes" id="UP000579812"/>
    </source>
</evidence>
<reference evidence="1 2" key="1">
    <citation type="submission" date="2020-04" db="EMBL/GenBank/DDBJ databases">
        <title>Chromosome-level genome assembly of a cyprinid fish Onychostoma macrolepis by integration of Nanopore Sequencing, Bionano and Hi-C technology.</title>
        <authorList>
            <person name="Wang D."/>
        </authorList>
    </citation>
    <scope>NUCLEOTIDE SEQUENCE [LARGE SCALE GENOMIC DNA]</scope>
    <source>
        <strain evidence="1">SWU-2019</strain>
        <tissue evidence="1">Muscle</tissue>
    </source>
</reference>
<proteinExistence type="predicted"/>
<comment type="caution">
    <text evidence="1">The sequence shown here is derived from an EMBL/GenBank/DDBJ whole genome shotgun (WGS) entry which is preliminary data.</text>
</comment>
<protein>
    <submittedName>
        <fullName evidence="1">Uncharacterized protein</fullName>
    </submittedName>
</protein>
<dbReference type="EMBL" id="JAAMOB010000001">
    <property type="protein sequence ID" value="KAF4118161.1"/>
    <property type="molecule type" value="Genomic_DNA"/>
</dbReference>
<dbReference type="Proteomes" id="UP000579812">
    <property type="component" value="Unassembled WGS sequence"/>
</dbReference>
<sequence length="78" mass="8941">MISDLNEDTYTALELKSMTSDLYDTFSQPFIPDLLETPARLLILNMRIHQSTGRCCSERRRTKQPILSSVGGATYDWQ</sequence>
<gene>
    <name evidence="1" type="ORF">G5714_000212</name>
</gene>
<accession>A0A7J6DGF9</accession>
<name>A0A7J6DGF9_9TELE</name>
<organism evidence="1 2">
    <name type="scientific">Onychostoma macrolepis</name>
    <dbReference type="NCBI Taxonomy" id="369639"/>
    <lineage>
        <taxon>Eukaryota</taxon>
        <taxon>Metazoa</taxon>
        <taxon>Chordata</taxon>
        <taxon>Craniata</taxon>
        <taxon>Vertebrata</taxon>
        <taxon>Euteleostomi</taxon>
        <taxon>Actinopterygii</taxon>
        <taxon>Neopterygii</taxon>
        <taxon>Teleostei</taxon>
        <taxon>Ostariophysi</taxon>
        <taxon>Cypriniformes</taxon>
        <taxon>Cyprinidae</taxon>
        <taxon>Acrossocheilinae</taxon>
        <taxon>Onychostoma</taxon>
    </lineage>
</organism>
<dbReference type="AlphaFoldDB" id="A0A7J6DGF9"/>
<keyword evidence="2" id="KW-1185">Reference proteome</keyword>